<dbReference type="SUPFAM" id="SSF46785">
    <property type="entry name" value="Winged helix' DNA-binding domain"/>
    <property type="match status" value="1"/>
</dbReference>
<dbReference type="Proteomes" id="UP000674234">
    <property type="component" value="Unassembled WGS sequence"/>
</dbReference>
<dbReference type="PROSITE" id="PS50995">
    <property type="entry name" value="HTH_MARR_2"/>
    <property type="match status" value="1"/>
</dbReference>
<comment type="caution">
    <text evidence="2">The sequence shown here is derived from an EMBL/GenBank/DDBJ whole genome shotgun (WGS) entry which is preliminary data.</text>
</comment>
<name>A0A940WMC9_9ACTN</name>
<dbReference type="InterPro" id="IPR036390">
    <property type="entry name" value="WH_DNA-bd_sf"/>
</dbReference>
<keyword evidence="3" id="KW-1185">Reference proteome</keyword>
<evidence type="ECO:0000313" key="2">
    <source>
        <dbReference type="EMBL" id="MBP2708136.1"/>
    </source>
</evidence>
<dbReference type="SMART" id="SM00347">
    <property type="entry name" value="HTH_MARR"/>
    <property type="match status" value="1"/>
</dbReference>
<dbReference type="InterPro" id="IPR000835">
    <property type="entry name" value="HTH_MarR-typ"/>
</dbReference>
<protein>
    <submittedName>
        <fullName evidence="2">MarR family transcriptional regulator</fullName>
    </submittedName>
</protein>
<dbReference type="RefSeq" id="WP_210159399.1">
    <property type="nucleotide sequence ID" value="NZ_JAFCNB010000027.1"/>
</dbReference>
<gene>
    <name evidence="2" type="ORF">JOL79_30590</name>
</gene>
<feature type="domain" description="HTH marR-type" evidence="1">
    <location>
        <begin position="16"/>
        <end position="152"/>
    </location>
</feature>
<organism evidence="2 3">
    <name type="scientific">Microbispora oryzae</name>
    <dbReference type="NCBI Taxonomy" id="2806554"/>
    <lineage>
        <taxon>Bacteria</taxon>
        <taxon>Bacillati</taxon>
        <taxon>Actinomycetota</taxon>
        <taxon>Actinomycetes</taxon>
        <taxon>Streptosporangiales</taxon>
        <taxon>Streptosporangiaceae</taxon>
        <taxon>Microbispora</taxon>
    </lineage>
</organism>
<dbReference type="PANTHER" id="PTHR33164:SF99">
    <property type="entry name" value="MARR FAMILY REGULATORY PROTEIN"/>
    <property type="match status" value="1"/>
</dbReference>
<dbReference type="GO" id="GO:0003700">
    <property type="term" value="F:DNA-binding transcription factor activity"/>
    <property type="evidence" value="ECO:0007669"/>
    <property type="project" value="InterPro"/>
</dbReference>
<proteinExistence type="predicted"/>
<evidence type="ECO:0000259" key="1">
    <source>
        <dbReference type="PROSITE" id="PS50995"/>
    </source>
</evidence>
<dbReference type="EMBL" id="JAFCNB010000027">
    <property type="protein sequence ID" value="MBP2708136.1"/>
    <property type="molecule type" value="Genomic_DNA"/>
</dbReference>
<dbReference type="InterPro" id="IPR039422">
    <property type="entry name" value="MarR/SlyA-like"/>
</dbReference>
<evidence type="ECO:0000313" key="3">
    <source>
        <dbReference type="Proteomes" id="UP000674234"/>
    </source>
</evidence>
<dbReference type="PANTHER" id="PTHR33164">
    <property type="entry name" value="TRANSCRIPTIONAL REGULATOR, MARR FAMILY"/>
    <property type="match status" value="1"/>
</dbReference>
<reference evidence="2" key="1">
    <citation type="submission" date="2021-02" db="EMBL/GenBank/DDBJ databases">
        <title>Draft genome sequence of Microbispora sp. RL4-1S isolated from rice leaves in Thailand.</title>
        <authorList>
            <person name="Muangham S."/>
            <person name="Duangmal K."/>
        </authorList>
    </citation>
    <scope>NUCLEOTIDE SEQUENCE</scope>
    <source>
        <strain evidence="2">RL4-1S</strain>
    </source>
</reference>
<accession>A0A940WMC9</accession>
<dbReference type="InterPro" id="IPR036388">
    <property type="entry name" value="WH-like_DNA-bd_sf"/>
</dbReference>
<dbReference type="GO" id="GO:0006950">
    <property type="term" value="P:response to stress"/>
    <property type="evidence" value="ECO:0007669"/>
    <property type="project" value="TreeGrafter"/>
</dbReference>
<dbReference type="AlphaFoldDB" id="A0A940WMC9"/>
<dbReference type="Pfam" id="PF12802">
    <property type="entry name" value="MarR_2"/>
    <property type="match status" value="1"/>
</dbReference>
<sequence>MSATSDPRPQPLSQDEEALIRTLGQVTYALPRALEADLMREQHMSLSEYLTLMHLSEAPHQLMRMSELAAACHLSLSGMTRIVSRLEGRALVQRVKCDEDARGWNAVITDVGLARLEKAWPTHLDSIRRHLLDHLDGLDLKQLTLSLSRVATG</sequence>
<dbReference type="Gene3D" id="1.10.10.10">
    <property type="entry name" value="Winged helix-like DNA-binding domain superfamily/Winged helix DNA-binding domain"/>
    <property type="match status" value="1"/>
</dbReference>